<evidence type="ECO:0000313" key="3">
    <source>
        <dbReference type="EMBL" id="NKY02726.1"/>
    </source>
</evidence>
<protein>
    <submittedName>
        <fullName evidence="3">Glycosyltransferase family 1 protein</fullName>
    </submittedName>
</protein>
<organism evidence="3 4">
    <name type="scientific">Gordonia polyisoprenivorans</name>
    <dbReference type="NCBI Taxonomy" id="84595"/>
    <lineage>
        <taxon>Bacteria</taxon>
        <taxon>Bacillati</taxon>
        <taxon>Actinomycetota</taxon>
        <taxon>Actinomycetes</taxon>
        <taxon>Mycobacteriales</taxon>
        <taxon>Gordoniaceae</taxon>
        <taxon>Gordonia</taxon>
    </lineage>
</organism>
<dbReference type="InterPro" id="IPR002213">
    <property type="entry name" value="UDP_glucos_trans"/>
</dbReference>
<dbReference type="PANTHER" id="PTHR48050">
    <property type="entry name" value="STEROL 3-BETA-GLUCOSYLTRANSFERASE"/>
    <property type="match status" value="1"/>
</dbReference>
<dbReference type="Proteomes" id="UP000563898">
    <property type="component" value="Unassembled WGS sequence"/>
</dbReference>
<dbReference type="InterPro" id="IPR010610">
    <property type="entry name" value="EryCIII-like_C"/>
</dbReference>
<reference evidence="3 4" key="1">
    <citation type="submission" date="2020-04" db="EMBL/GenBank/DDBJ databases">
        <title>MicrobeNet Type strains.</title>
        <authorList>
            <person name="Nicholson A.C."/>
        </authorList>
    </citation>
    <scope>NUCLEOTIDE SEQUENCE [LARGE SCALE GENOMIC DNA]</scope>
    <source>
        <strain evidence="3 4">ATCC BAA-14</strain>
    </source>
</reference>
<dbReference type="PANTHER" id="PTHR48050:SF13">
    <property type="entry name" value="STEROL 3-BETA-GLUCOSYLTRANSFERASE UGT80A2"/>
    <property type="match status" value="1"/>
</dbReference>
<dbReference type="AlphaFoldDB" id="A0A846WP10"/>
<comment type="caution">
    <text evidence="3">The sequence shown here is derived from an EMBL/GenBank/DDBJ whole genome shotgun (WGS) entry which is preliminary data.</text>
</comment>
<dbReference type="SUPFAM" id="SSF53756">
    <property type="entry name" value="UDP-Glycosyltransferase/glycogen phosphorylase"/>
    <property type="match status" value="1"/>
</dbReference>
<dbReference type="FunFam" id="3.40.50.2000:FF:000009">
    <property type="entry name" value="Sterol 3-beta-glucosyltransferase UGT80A2"/>
    <property type="match status" value="1"/>
</dbReference>
<dbReference type="GO" id="GO:0016758">
    <property type="term" value="F:hexosyltransferase activity"/>
    <property type="evidence" value="ECO:0007669"/>
    <property type="project" value="InterPro"/>
</dbReference>
<evidence type="ECO:0000259" key="2">
    <source>
        <dbReference type="Pfam" id="PF06722"/>
    </source>
</evidence>
<dbReference type="Gene3D" id="3.40.50.2000">
    <property type="entry name" value="Glycogen Phosphorylase B"/>
    <property type="match status" value="2"/>
</dbReference>
<keyword evidence="3" id="KW-0808">Transferase</keyword>
<proteinExistence type="predicted"/>
<feature type="domain" description="Glycosyltransferase family 28 N-terminal" evidence="1">
    <location>
        <begin position="7"/>
        <end position="53"/>
    </location>
</feature>
<dbReference type="RefSeq" id="WP_006371397.1">
    <property type="nucleotide sequence ID" value="NZ_JAAXPC010000007.1"/>
</dbReference>
<dbReference type="EMBL" id="JAAXPC010000007">
    <property type="protein sequence ID" value="NKY02726.1"/>
    <property type="molecule type" value="Genomic_DNA"/>
</dbReference>
<dbReference type="GO" id="GO:0008194">
    <property type="term" value="F:UDP-glycosyltransferase activity"/>
    <property type="evidence" value="ECO:0007669"/>
    <property type="project" value="InterPro"/>
</dbReference>
<dbReference type="InterPro" id="IPR050426">
    <property type="entry name" value="Glycosyltransferase_28"/>
</dbReference>
<feature type="domain" description="Erythromycin biosynthesis protein CIII-like C-terminal" evidence="2">
    <location>
        <begin position="323"/>
        <end position="415"/>
    </location>
</feature>
<sequence>MRIAIPLTGTRGDVQPAVALGVELRRRGHDVLVGAPPNLLDFTRRAGLDAVSCGPDVAQLYSSDEGQRALAAGSSLALMRLVGAQMADYASRMNTEVIEVCRGADVVVATLLTEDRAASVTEAFGIPMVTMHGFPGRPSRSYPFPGALPPTMTPPAAVNRATWLLADNVRRLVFLRYLTALRAELGLRRSLAIPAQMCARRGIPEIQIYDRALVPGLAEEWGHRRPLVGFLPLEPDTRAAVGDLDGDHAEVTKWIGAGSRPVYCGFGSMPIRDASATVAMMRTVAARLGVRILVSAGWSDLDPGSRGVADSDVMVTGALAHDLIFPRCAAAVHHGGIGTTFESLRAGIPTLICSVSFDQPMWGGQVTRLGVGGHLPFADLDADSLTDALRAILRPETVDRAARFAARLTEHSDATARTADIVEAAA</sequence>
<dbReference type="Pfam" id="PF03033">
    <property type="entry name" value="Glyco_transf_28"/>
    <property type="match status" value="1"/>
</dbReference>
<dbReference type="Pfam" id="PF06722">
    <property type="entry name" value="EryCIII-like_C"/>
    <property type="match status" value="1"/>
</dbReference>
<dbReference type="InterPro" id="IPR004276">
    <property type="entry name" value="GlycoTrans_28_N"/>
</dbReference>
<dbReference type="GO" id="GO:0033072">
    <property type="term" value="P:vancomycin biosynthetic process"/>
    <property type="evidence" value="ECO:0007669"/>
    <property type="project" value="UniProtKB-ARBA"/>
</dbReference>
<gene>
    <name evidence="3" type="ORF">HGA05_14200</name>
</gene>
<evidence type="ECO:0000259" key="1">
    <source>
        <dbReference type="Pfam" id="PF03033"/>
    </source>
</evidence>
<evidence type="ECO:0000313" key="4">
    <source>
        <dbReference type="Proteomes" id="UP000563898"/>
    </source>
</evidence>
<dbReference type="CDD" id="cd03784">
    <property type="entry name" value="GT1_Gtf-like"/>
    <property type="match status" value="1"/>
</dbReference>
<name>A0A846WP10_9ACTN</name>
<accession>A0A846WP10</accession>
<dbReference type="GO" id="GO:0005975">
    <property type="term" value="P:carbohydrate metabolic process"/>
    <property type="evidence" value="ECO:0007669"/>
    <property type="project" value="InterPro"/>
</dbReference>